<evidence type="ECO:0000313" key="2">
    <source>
        <dbReference type="Proteomes" id="UP001108240"/>
    </source>
</evidence>
<accession>A0A9J7Z8V8</accession>
<dbReference type="AlphaFoldDB" id="A0A9J7Z8V8"/>
<organism evidence="1 2">
    <name type="scientific">Cyprinus carpio carpio</name>
    <dbReference type="NCBI Taxonomy" id="630221"/>
    <lineage>
        <taxon>Eukaryota</taxon>
        <taxon>Metazoa</taxon>
        <taxon>Chordata</taxon>
        <taxon>Craniata</taxon>
        <taxon>Vertebrata</taxon>
        <taxon>Euteleostomi</taxon>
        <taxon>Actinopterygii</taxon>
        <taxon>Neopterygii</taxon>
        <taxon>Teleostei</taxon>
        <taxon>Ostariophysi</taxon>
        <taxon>Cypriniformes</taxon>
        <taxon>Cyprinidae</taxon>
        <taxon>Cyprininae</taxon>
        <taxon>Cyprinus</taxon>
    </lineage>
</organism>
<reference evidence="1" key="2">
    <citation type="submission" date="2025-09" db="UniProtKB">
        <authorList>
            <consortium name="Ensembl"/>
        </authorList>
    </citation>
    <scope>IDENTIFICATION</scope>
</reference>
<sequence>ILSVEHLLEAGDLIRSLGESKILRQLNVQEDRFSAESTRCSLDLLFHHGDVLLSLSSYPAFLNISLTCPQSEISSTDWTLFLQRLSKTEKVADDSSALDEHVSLLLSSFHSVGLKTLDLKLVSLNKSWASGIISLVQTCTSLQQL</sequence>
<reference evidence="1" key="1">
    <citation type="submission" date="2025-08" db="UniProtKB">
        <authorList>
            <consortium name="Ensembl"/>
        </authorList>
    </citation>
    <scope>IDENTIFICATION</scope>
</reference>
<protein>
    <submittedName>
        <fullName evidence="1">Uncharacterized protein</fullName>
    </submittedName>
</protein>
<evidence type="ECO:0000313" key="1">
    <source>
        <dbReference type="Ensembl" id="ENSCCRP00000129534.1"/>
    </source>
</evidence>
<name>A0A9J7Z8V8_CYPCA</name>
<dbReference type="Ensembl" id="ENSCCRT00000201342.1">
    <property type="protein sequence ID" value="ENSCCRP00000129534.1"/>
    <property type="gene ID" value="ENSCCRG00000072887.1"/>
</dbReference>
<dbReference type="Proteomes" id="UP001108240">
    <property type="component" value="Unplaced"/>
</dbReference>
<dbReference type="GeneTree" id="ENSGT00940000159520"/>
<proteinExistence type="predicted"/>
<keyword evidence="2" id="KW-1185">Reference proteome</keyword>